<evidence type="ECO:0000313" key="2">
    <source>
        <dbReference type="Proteomes" id="UP000063308"/>
    </source>
</evidence>
<accession>A0A0E4FS70</accession>
<dbReference type="Proteomes" id="UP000063308">
    <property type="component" value="Chromosome"/>
</dbReference>
<protein>
    <submittedName>
        <fullName evidence="1">Uncharacterized protein</fullName>
    </submittedName>
</protein>
<name>A0A0E4FS70_9BRAD</name>
<sequence>MPAKAGIQYAAASRFLQLASLEYWITRFRG</sequence>
<organism evidence="1 2">
    <name type="scientific">Bradyrhizobium diazoefficiens</name>
    <dbReference type="NCBI Taxonomy" id="1355477"/>
    <lineage>
        <taxon>Bacteria</taxon>
        <taxon>Pseudomonadati</taxon>
        <taxon>Pseudomonadota</taxon>
        <taxon>Alphaproteobacteria</taxon>
        <taxon>Hyphomicrobiales</taxon>
        <taxon>Nitrobacteraceae</taxon>
        <taxon>Bradyrhizobium</taxon>
    </lineage>
</organism>
<dbReference type="AlphaFoldDB" id="A0A0E4FS70"/>
<proteinExistence type="predicted"/>
<evidence type="ECO:0000313" key="1">
    <source>
        <dbReference type="EMBL" id="BAR55824.1"/>
    </source>
</evidence>
<dbReference type="EMBL" id="AP014685">
    <property type="protein sequence ID" value="BAR55824.1"/>
    <property type="molecule type" value="Genomic_DNA"/>
</dbReference>
<reference evidence="1 2" key="1">
    <citation type="submission" date="2014-11" db="EMBL/GenBank/DDBJ databases">
        <title>Symbiosis island explosion on the genome of extra-slow-growing strains of soybean bradyrhizobia with massive insertion sequences.</title>
        <authorList>
            <person name="Iida T."/>
            <person name="Minamisawa K."/>
        </authorList>
    </citation>
    <scope>NUCLEOTIDE SEQUENCE [LARGE SCALE GENOMIC DNA]</scope>
    <source>
        <strain evidence="1 2">NK6</strain>
    </source>
</reference>
<gene>
    <name evidence="1" type="ORF">NK6_2643</name>
</gene>